<dbReference type="EMBL" id="JBEPMM010000016">
    <property type="protein sequence ID" value="MET3694647.1"/>
    <property type="molecule type" value="Genomic_DNA"/>
</dbReference>
<feature type="transmembrane region" description="Helical" evidence="12">
    <location>
        <begin position="529"/>
        <end position="551"/>
    </location>
</feature>
<evidence type="ECO:0000256" key="8">
    <source>
        <dbReference type="ARBA" id="ARBA00022833"/>
    </source>
</evidence>
<evidence type="ECO:0000256" key="6">
    <source>
        <dbReference type="ARBA" id="ARBA00022723"/>
    </source>
</evidence>
<keyword evidence="3" id="KW-1003">Cell membrane</keyword>
<keyword evidence="5 12" id="KW-0812">Transmembrane</keyword>
<keyword evidence="11 12" id="KW-0472">Membrane</keyword>
<proteinExistence type="predicted"/>
<feature type="domain" description="Peptidase M48" evidence="13">
    <location>
        <begin position="282"/>
        <end position="450"/>
    </location>
</feature>
<evidence type="ECO:0000259" key="13">
    <source>
        <dbReference type="Pfam" id="PF01435"/>
    </source>
</evidence>
<keyword evidence="6" id="KW-0479">Metal-binding</keyword>
<feature type="transmembrane region" description="Helical" evidence="12">
    <location>
        <begin position="140"/>
        <end position="164"/>
    </location>
</feature>
<reference evidence="14 15" key="1">
    <citation type="submission" date="2024-06" db="EMBL/GenBank/DDBJ databases">
        <title>Genomic Encyclopedia of Type Strains, Phase IV (KMG-IV): sequencing the most valuable type-strain genomes for metagenomic binning, comparative biology and taxonomic classification.</title>
        <authorList>
            <person name="Goeker M."/>
        </authorList>
    </citation>
    <scope>NUCLEOTIDE SEQUENCE [LARGE SCALE GENOMIC DNA]</scope>
    <source>
        <strain evidence="14 15">DSM 21331</strain>
    </source>
</reference>
<name>A0ABV2L9X4_9HYPH</name>
<feature type="transmembrane region" description="Helical" evidence="12">
    <location>
        <begin position="557"/>
        <end position="579"/>
    </location>
</feature>
<dbReference type="InterPro" id="IPR050083">
    <property type="entry name" value="HtpX_protease"/>
</dbReference>
<organism evidence="14 15">
    <name type="scientific">Methylobacterium goesingense</name>
    <dbReference type="NCBI Taxonomy" id="243690"/>
    <lineage>
        <taxon>Bacteria</taxon>
        <taxon>Pseudomonadati</taxon>
        <taxon>Pseudomonadota</taxon>
        <taxon>Alphaproteobacteria</taxon>
        <taxon>Hyphomicrobiales</taxon>
        <taxon>Methylobacteriaceae</taxon>
        <taxon>Methylobacterium</taxon>
    </lineage>
</organism>
<accession>A0ABV2L9X4</accession>
<evidence type="ECO:0000256" key="2">
    <source>
        <dbReference type="ARBA" id="ARBA00004651"/>
    </source>
</evidence>
<feature type="transmembrane region" description="Helical" evidence="12">
    <location>
        <begin position="836"/>
        <end position="857"/>
    </location>
</feature>
<keyword evidence="9 12" id="KW-1133">Transmembrane helix</keyword>
<feature type="transmembrane region" description="Helical" evidence="12">
    <location>
        <begin position="176"/>
        <end position="196"/>
    </location>
</feature>
<comment type="caution">
    <text evidence="14">The sequence shown here is derived from an EMBL/GenBank/DDBJ whole genome shotgun (WGS) entry which is preliminary data.</text>
</comment>
<feature type="transmembrane region" description="Helical" evidence="12">
    <location>
        <begin position="719"/>
        <end position="744"/>
    </location>
</feature>
<comment type="cofactor">
    <cofactor evidence="1">
        <name>Zn(2+)</name>
        <dbReference type="ChEBI" id="CHEBI:29105"/>
    </cofactor>
</comment>
<evidence type="ECO:0000313" key="14">
    <source>
        <dbReference type="EMBL" id="MET3694647.1"/>
    </source>
</evidence>
<dbReference type="InterPro" id="IPR001915">
    <property type="entry name" value="Peptidase_M48"/>
</dbReference>
<evidence type="ECO:0000256" key="10">
    <source>
        <dbReference type="ARBA" id="ARBA00023049"/>
    </source>
</evidence>
<evidence type="ECO:0000256" key="12">
    <source>
        <dbReference type="SAM" id="Phobius"/>
    </source>
</evidence>
<sequence length="868" mass="90028">MLLPLAFVLLGLWEGRRAEDDRAAFAAEQARLSAIVADLAARAPQDGRVDFRLQFRQGGQVYGGPLALDKARAAESQAATLTTLMDWRRLLPPVVVAGGGLAALLSVLVLLAGAALGWVGRSSRDALVRGFSLVRRLLPATLALQILAAATATVAAVIFEAGLLAQSGLSGDAMKLLGIAAVAVGAILWAAGRTVLGLRRALAAFEPDPLPIFGRRVSPAEAPGLWRLTEGLAERLGALKPEAVVVGLTGGFFVSAGPAVLEPGGERLTGRILYLPLPYLALMRGDEVAAIIGHELAHYAGGDTAYSQRFLPIYAGVGRSLDAVAAGHQGSLGLLGPSLRLGLFVMERFHLAVRHWSRAREFAADAAGAGLTTPEAAARALLRTGAVQPRIAEALDAAAETPGGAPADLVAAALDRAVARGLDDPGLHLEAEQAHPTDTHPPTRERMAALGVALDPDLLARAAATPPPHALGQLGGYFADPAGLSRDATADFLGAVQDHEAAVRAHLEATAEAVDEADWVLRDNSRPGAIVLLVAGGLFAAAALGLVGLGLPGLATGQAGLVAGVALALGALLAAFGAYRLRRGERTTLILRPAGLAVPGLDRTIAWGEVADLDMRVNRTGLVTRLLLSPQTPFPGRVPGGRGLTLDPKRRIVTIALGLPRRMTPQDFADAIGRYRAMAEARRLLAEADDGSADRRLADAAAPAAAPVPPRLPSPALGWINAFWVLFGVACLGAVLVACAIYTAPVVASDWQVRARAEPVPGARVRDGSCSAKLILHICDATLSLPTPGGAVTRRVNYVFAGLQAGEVRLAVLADPARPDLATTDLGLDRLWNRTVTLLVIALLIVACIVGAIASLVRSRRESRPAAG</sequence>
<keyword evidence="15" id="KW-1185">Reference proteome</keyword>
<dbReference type="GO" id="GO:0006508">
    <property type="term" value="P:proteolysis"/>
    <property type="evidence" value="ECO:0007669"/>
    <property type="project" value="UniProtKB-KW"/>
</dbReference>
<gene>
    <name evidence="14" type="ORF">ABID43_004209</name>
</gene>
<evidence type="ECO:0000256" key="5">
    <source>
        <dbReference type="ARBA" id="ARBA00022692"/>
    </source>
</evidence>
<evidence type="ECO:0000313" key="15">
    <source>
        <dbReference type="Proteomes" id="UP001549145"/>
    </source>
</evidence>
<evidence type="ECO:0000256" key="11">
    <source>
        <dbReference type="ARBA" id="ARBA00023136"/>
    </source>
</evidence>
<dbReference type="PANTHER" id="PTHR43221">
    <property type="entry name" value="PROTEASE HTPX"/>
    <property type="match status" value="1"/>
</dbReference>
<dbReference type="PANTHER" id="PTHR43221:SF1">
    <property type="entry name" value="PROTEASE HTPX"/>
    <property type="match status" value="1"/>
</dbReference>
<dbReference type="CDD" id="cd07328">
    <property type="entry name" value="M48_Ste24p_like"/>
    <property type="match status" value="1"/>
</dbReference>
<evidence type="ECO:0000256" key="4">
    <source>
        <dbReference type="ARBA" id="ARBA00022670"/>
    </source>
</evidence>
<evidence type="ECO:0000256" key="9">
    <source>
        <dbReference type="ARBA" id="ARBA00022989"/>
    </source>
</evidence>
<evidence type="ECO:0000256" key="1">
    <source>
        <dbReference type="ARBA" id="ARBA00001947"/>
    </source>
</evidence>
<feature type="transmembrane region" description="Helical" evidence="12">
    <location>
        <begin position="94"/>
        <end position="119"/>
    </location>
</feature>
<keyword evidence="7" id="KW-0378">Hydrolase</keyword>
<keyword evidence="8" id="KW-0862">Zinc</keyword>
<dbReference type="Proteomes" id="UP001549145">
    <property type="component" value="Unassembled WGS sequence"/>
</dbReference>
<dbReference type="GO" id="GO:0008233">
    <property type="term" value="F:peptidase activity"/>
    <property type="evidence" value="ECO:0007669"/>
    <property type="project" value="UniProtKB-KW"/>
</dbReference>
<keyword evidence="10" id="KW-0482">Metalloprotease</keyword>
<keyword evidence="4 14" id="KW-0645">Protease</keyword>
<comment type="subcellular location">
    <subcellularLocation>
        <location evidence="2">Cell membrane</location>
        <topology evidence="2">Multi-pass membrane protein</topology>
    </subcellularLocation>
</comment>
<dbReference type="Pfam" id="PF01435">
    <property type="entry name" value="Peptidase_M48"/>
    <property type="match status" value="1"/>
</dbReference>
<evidence type="ECO:0000256" key="7">
    <source>
        <dbReference type="ARBA" id="ARBA00022801"/>
    </source>
</evidence>
<protein>
    <submittedName>
        <fullName evidence="14">Zn-dependent protease with chaperone function</fullName>
    </submittedName>
</protein>
<evidence type="ECO:0000256" key="3">
    <source>
        <dbReference type="ARBA" id="ARBA00022475"/>
    </source>
</evidence>